<keyword evidence="10" id="KW-1185">Reference proteome</keyword>
<evidence type="ECO:0000256" key="6">
    <source>
        <dbReference type="SAM" id="MobiDB-lite"/>
    </source>
</evidence>
<evidence type="ECO:0000313" key="9">
    <source>
        <dbReference type="EMBL" id="MUF06520.1"/>
    </source>
</evidence>
<dbReference type="InterPro" id="IPR013762">
    <property type="entry name" value="Integrase-like_cat_sf"/>
</dbReference>
<dbReference type="OrthoDB" id="7064909at2"/>
<dbReference type="PROSITE" id="PS51900">
    <property type="entry name" value="CB"/>
    <property type="match status" value="1"/>
</dbReference>
<keyword evidence="3 5" id="KW-0238">DNA-binding</keyword>
<dbReference type="GO" id="GO:0015074">
    <property type="term" value="P:DNA integration"/>
    <property type="evidence" value="ECO:0007669"/>
    <property type="project" value="UniProtKB-KW"/>
</dbReference>
<accession>A0A6I3W753</accession>
<dbReference type="Pfam" id="PF00589">
    <property type="entry name" value="Phage_integrase"/>
    <property type="match status" value="1"/>
</dbReference>
<evidence type="ECO:0000256" key="1">
    <source>
        <dbReference type="ARBA" id="ARBA00008857"/>
    </source>
</evidence>
<dbReference type="InterPro" id="IPR011010">
    <property type="entry name" value="DNA_brk_join_enz"/>
</dbReference>
<organism evidence="9 10">
    <name type="scientific">Pseudomonas spelaei</name>
    <dbReference type="NCBI Taxonomy" id="1055469"/>
    <lineage>
        <taxon>Bacteria</taxon>
        <taxon>Pseudomonadati</taxon>
        <taxon>Pseudomonadota</taxon>
        <taxon>Gammaproteobacteria</taxon>
        <taxon>Pseudomonadales</taxon>
        <taxon>Pseudomonadaceae</taxon>
        <taxon>Pseudomonas</taxon>
    </lineage>
</organism>
<dbReference type="EMBL" id="WNNK01000017">
    <property type="protein sequence ID" value="MUF06520.1"/>
    <property type="molecule type" value="Genomic_DNA"/>
</dbReference>
<dbReference type="SUPFAM" id="SSF56349">
    <property type="entry name" value="DNA breaking-rejoining enzymes"/>
    <property type="match status" value="1"/>
</dbReference>
<feature type="domain" description="Tyr recombinase" evidence="7">
    <location>
        <begin position="107"/>
        <end position="305"/>
    </location>
</feature>
<dbReference type="PANTHER" id="PTHR30349">
    <property type="entry name" value="PHAGE INTEGRASE-RELATED"/>
    <property type="match status" value="1"/>
</dbReference>
<evidence type="ECO:0000259" key="8">
    <source>
        <dbReference type="PROSITE" id="PS51900"/>
    </source>
</evidence>
<keyword evidence="2" id="KW-0229">DNA integration</keyword>
<dbReference type="InterPro" id="IPR050090">
    <property type="entry name" value="Tyrosine_recombinase_XerCD"/>
</dbReference>
<name>A0A6I3W753_9PSED</name>
<dbReference type="AlphaFoldDB" id="A0A6I3W753"/>
<dbReference type="PROSITE" id="PS51898">
    <property type="entry name" value="TYR_RECOMBINASE"/>
    <property type="match status" value="1"/>
</dbReference>
<dbReference type="Gene3D" id="1.10.150.130">
    <property type="match status" value="1"/>
</dbReference>
<keyword evidence="4" id="KW-0233">DNA recombination</keyword>
<feature type="domain" description="Core-binding (CB)" evidence="8">
    <location>
        <begin position="2"/>
        <end position="81"/>
    </location>
</feature>
<evidence type="ECO:0000256" key="2">
    <source>
        <dbReference type="ARBA" id="ARBA00022908"/>
    </source>
</evidence>
<evidence type="ECO:0000256" key="5">
    <source>
        <dbReference type="PROSITE-ProRule" id="PRU01248"/>
    </source>
</evidence>
<dbReference type="GO" id="GO:0003677">
    <property type="term" value="F:DNA binding"/>
    <property type="evidence" value="ECO:0007669"/>
    <property type="project" value="UniProtKB-UniRule"/>
</dbReference>
<dbReference type="PANTHER" id="PTHR30349:SF41">
    <property type="entry name" value="INTEGRASE_RECOMBINASE PROTEIN MJ0367-RELATED"/>
    <property type="match status" value="1"/>
</dbReference>
<comment type="similarity">
    <text evidence="1">Belongs to the 'phage' integrase family.</text>
</comment>
<feature type="region of interest" description="Disordered" evidence="6">
    <location>
        <begin position="320"/>
        <end position="342"/>
    </location>
</feature>
<dbReference type="Gene3D" id="1.10.443.10">
    <property type="entry name" value="Intergrase catalytic core"/>
    <property type="match status" value="1"/>
</dbReference>
<comment type="caution">
    <text evidence="9">The sequence shown here is derived from an EMBL/GenBank/DDBJ whole genome shotgun (WGS) entry which is preliminary data.</text>
</comment>
<evidence type="ECO:0000256" key="4">
    <source>
        <dbReference type="ARBA" id="ARBA00023172"/>
    </source>
</evidence>
<evidence type="ECO:0000313" key="10">
    <source>
        <dbReference type="Proteomes" id="UP000438196"/>
    </source>
</evidence>
<proteinExistence type="inferred from homology"/>
<dbReference type="GO" id="GO:0006310">
    <property type="term" value="P:DNA recombination"/>
    <property type="evidence" value="ECO:0007669"/>
    <property type="project" value="UniProtKB-KW"/>
</dbReference>
<dbReference type="InterPro" id="IPR002104">
    <property type="entry name" value="Integrase_catalytic"/>
</dbReference>
<evidence type="ECO:0000259" key="7">
    <source>
        <dbReference type="PROSITE" id="PS51898"/>
    </source>
</evidence>
<dbReference type="RefSeq" id="WP_155584735.1">
    <property type="nucleotide sequence ID" value="NZ_JBHSTH010000009.1"/>
</dbReference>
<evidence type="ECO:0000256" key="3">
    <source>
        <dbReference type="ARBA" id="ARBA00023125"/>
    </source>
</evidence>
<reference evidence="9 10" key="1">
    <citation type="submission" date="2019-11" db="EMBL/GenBank/DDBJ databases">
        <title>Pseudomonas karstica sp. nov. and Pseudomonas spelaei sp. nov. from karst caves.</title>
        <authorList>
            <person name="Zeman M."/>
        </authorList>
    </citation>
    <scope>NUCLEOTIDE SEQUENCE [LARGE SCALE GENOMIC DNA]</scope>
    <source>
        <strain evidence="9 10">CCM 7893</strain>
    </source>
</reference>
<dbReference type="InterPro" id="IPR010998">
    <property type="entry name" value="Integrase_recombinase_N"/>
</dbReference>
<sequence length="424" mass="48667">MTMPLKLTEDYILARDLRAASAKIYNASTKALVKHFGATPIEEIDHRAILAWRREFLTTNKSKRSWNTYSSHLRTVWGYAIKHGMLTHTEINPFAETCVTPAKRAHKTVQGRAIQQARTWLNALEGEERCTHERSHITPAWFWLAVFEMFYYTGIRLNALLHIRYKDVDWDEQVILIRGETEKTHREFSVPIMEGLAPHIQLILGKAERAGFCADDQLFNVNRFSRYYRGKEMTLDQVEAMYRKLTKKVGVRVTPHRFRHTLATDLMKLPDRNIHLTKYLLNHTNLSTTMEYIEVDYDHMRTVLHERSVVQGALKRIRREDTSSASAQPEPYRLTNDTQRPIPAPKALDQISRAMGLSCGQELEQVFNYVAGIFGRPHEPKSSEVLPPGELNAITTLLASSFKNTAMRTSGGKVYGAGTKNGRR</sequence>
<dbReference type="CDD" id="cd00397">
    <property type="entry name" value="DNA_BRE_C"/>
    <property type="match status" value="1"/>
</dbReference>
<protein>
    <submittedName>
        <fullName evidence="9">Tyrosine-type recombinase/integrase</fullName>
    </submittedName>
</protein>
<dbReference type="Proteomes" id="UP000438196">
    <property type="component" value="Unassembled WGS sequence"/>
</dbReference>
<gene>
    <name evidence="9" type="ORF">GNF76_19380</name>
</gene>
<dbReference type="InterPro" id="IPR044068">
    <property type="entry name" value="CB"/>
</dbReference>